<dbReference type="Proteomes" id="UP000187408">
    <property type="component" value="Unassembled WGS sequence"/>
</dbReference>
<keyword evidence="3" id="KW-1185">Reference proteome</keyword>
<dbReference type="OrthoDB" id="15545at2"/>
<sequence>MLNLDDFSHLLTDTEKRNMSPEEIERIYIARMEELEKKYRQLLKKVEEEAFNRGYLKGKEDSDKEWQRKLEIERQRINEKIKQDAEALRREVKQFLSSVREGNVKFTRKILEIVADSLDEIFRFLLISDDNLPFVKEKVEEILEEFKSTSTVISIETDESLADVLKDIDGITIKINKDLESGNFIIKFEDFTVVHDVKEKLSLLREEIEREIKKSSSL</sequence>
<proteinExistence type="predicted"/>
<dbReference type="AlphaFoldDB" id="A0A1R1MKK6"/>
<protein>
    <recommendedName>
        <fullName evidence="4">Flagellar assembly protein FliH/Type III secretion system HrpE domain-containing protein</fullName>
    </recommendedName>
</protein>
<keyword evidence="1" id="KW-0175">Coiled coil</keyword>
<comment type="caution">
    <text evidence="2">The sequence shown here is derived from an EMBL/GenBank/DDBJ whole genome shotgun (WGS) entry which is preliminary data.</text>
</comment>
<accession>A0A1R1MKK6</accession>
<dbReference type="STRING" id="1914305.BLW93_05630"/>
<dbReference type="RefSeq" id="WP_076713129.1">
    <property type="nucleotide sequence ID" value="NZ_MOEN01000019.1"/>
</dbReference>
<evidence type="ECO:0000313" key="3">
    <source>
        <dbReference type="Proteomes" id="UP000187408"/>
    </source>
</evidence>
<name>A0A1R1MKK6_9BACT</name>
<gene>
    <name evidence="2" type="ORF">BLW93_05630</name>
</gene>
<feature type="coiled-coil region" evidence="1">
    <location>
        <begin position="25"/>
        <end position="52"/>
    </location>
</feature>
<evidence type="ECO:0008006" key="4">
    <source>
        <dbReference type="Google" id="ProtNLM"/>
    </source>
</evidence>
<dbReference type="EMBL" id="MOEN01000019">
    <property type="protein sequence ID" value="OMH40348.1"/>
    <property type="molecule type" value="Genomic_DNA"/>
</dbReference>
<organism evidence="2 3">
    <name type="scientific">Desulfurobacterium indicum</name>
    <dbReference type="NCBI Taxonomy" id="1914305"/>
    <lineage>
        <taxon>Bacteria</taxon>
        <taxon>Pseudomonadati</taxon>
        <taxon>Aquificota</taxon>
        <taxon>Aquificia</taxon>
        <taxon>Desulfurobacteriales</taxon>
        <taxon>Desulfurobacteriaceae</taxon>
        <taxon>Desulfurobacterium</taxon>
    </lineage>
</organism>
<evidence type="ECO:0000313" key="2">
    <source>
        <dbReference type="EMBL" id="OMH40348.1"/>
    </source>
</evidence>
<reference evidence="2 3" key="1">
    <citation type="submission" date="2016-10" db="EMBL/GenBank/DDBJ databases">
        <title>Genome sequence of a sulfur-reducing bacterium Desulfurobacterium indicum K6013.</title>
        <authorList>
            <person name="Cao J."/>
            <person name="Shao Z."/>
            <person name="Alain K."/>
            <person name="Jebbar M."/>
        </authorList>
    </citation>
    <scope>NUCLEOTIDE SEQUENCE [LARGE SCALE GENOMIC DNA]</scope>
    <source>
        <strain evidence="2 3">K6013</strain>
    </source>
</reference>
<evidence type="ECO:0000256" key="1">
    <source>
        <dbReference type="SAM" id="Coils"/>
    </source>
</evidence>